<dbReference type="InterPro" id="IPR017871">
    <property type="entry name" value="ABC_transporter-like_CS"/>
</dbReference>
<dbReference type="GO" id="GO:0005524">
    <property type="term" value="F:ATP binding"/>
    <property type="evidence" value="ECO:0007669"/>
    <property type="project" value="UniProtKB-KW"/>
</dbReference>
<dbReference type="PROSITE" id="PS50893">
    <property type="entry name" value="ABC_TRANSPORTER_2"/>
    <property type="match status" value="1"/>
</dbReference>
<evidence type="ECO:0000313" key="5">
    <source>
        <dbReference type="EMBL" id="QKX52292.1"/>
    </source>
</evidence>
<evidence type="ECO:0000256" key="1">
    <source>
        <dbReference type="ARBA" id="ARBA00022448"/>
    </source>
</evidence>
<dbReference type="AlphaFoldDB" id="A0A7H8QFG7"/>
<organism evidence="5 6">
    <name type="scientific">Planococcus glaciei</name>
    <dbReference type="NCBI Taxonomy" id="459472"/>
    <lineage>
        <taxon>Bacteria</taxon>
        <taxon>Bacillati</taxon>
        <taxon>Bacillota</taxon>
        <taxon>Bacilli</taxon>
        <taxon>Bacillales</taxon>
        <taxon>Caryophanaceae</taxon>
        <taxon>Planococcus</taxon>
    </lineage>
</organism>
<dbReference type="SUPFAM" id="SSF52540">
    <property type="entry name" value="P-loop containing nucleoside triphosphate hydrolases"/>
    <property type="match status" value="1"/>
</dbReference>
<keyword evidence="2" id="KW-0547">Nucleotide-binding</keyword>
<keyword evidence="1" id="KW-0813">Transport</keyword>
<dbReference type="EMBL" id="CP051177">
    <property type="protein sequence ID" value="QKX52292.1"/>
    <property type="molecule type" value="Genomic_DNA"/>
</dbReference>
<gene>
    <name evidence="5" type="ORF">HF394_17895</name>
</gene>
<dbReference type="Proteomes" id="UP000509222">
    <property type="component" value="Chromosome"/>
</dbReference>
<evidence type="ECO:0000259" key="4">
    <source>
        <dbReference type="PROSITE" id="PS50893"/>
    </source>
</evidence>
<proteinExistence type="predicted"/>
<dbReference type="GO" id="GO:0055085">
    <property type="term" value="P:transmembrane transport"/>
    <property type="evidence" value="ECO:0007669"/>
    <property type="project" value="UniProtKB-ARBA"/>
</dbReference>
<evidence type="ECO:0000256" key="3">
    <source>
        <dbReference type="ARBA" id="ARBA00022840"/>
    </source>
</evidence>
<dbReference type="RefSeq" id="WP_176295018.1">
    <property type="nucleotide sequence ID" value="NZ_CP051177.1"/>
</dbReference>
<dbReference type="Pfam" id="PF00005">
    <property type="entry name" value="ABC_tran"/>
    <property type="match status" value="1"/>
</dbReference>
<dbReference type="GO" id="GO:0016887">
    <property type="term" value="F:ATP hydrolysis activity"/>
    <property type="evidence" value="ECO:0007669"/>
    <property type="project" value="InterPro"/>
</dbReference>
<keyword evidence="3 5" id="KW-0067">ATP-binding</keyword>
<protein>
    <submittedName>
        <fullName evidence="5">ABC transporter ATP-binding protein</fullName>
    </submittedName>
</protein>
<dbReference type="PANTHER" id="PTHR43776">
    <property type="entry name" value="TRANSPORT ATP-BINDING PROTEIN"/>
    <property type="match status" value="1"/>
</dbReference>
<feature type="domain" description="ABC transporter" evidence="4">
    <location>
        <begin position="5"/>
        <end position="251"/>
    </location>
</feature>
<keyword evidence="6" id="KW-1185">Reference proteome</keyword>
<reference evidence="6" key="2">
    <citation type="submission" date="2020-06" db="EMBL/GenBank/DDBJ databases">
        <title>Isolation of Planomicrobium glaciei.</title>
        <authorList>
            <person name="Malisova L."/>
            <person name="Safrankova R."/>
            <person name="Jakubu V."/>
            <person name="Spanelova P."/>
        </authorList>
    </citation>
    <scope>NUCLEOTIDE SEQUENCE [LARGE SCALE GENOMIC DNA]</scope>
    <source>
        <strain evidence="6">NRL-ATB46093</strain>
    </source>
</reference>
<evidence type="ECO:0000313" key="6">
    <source>
        <dbReference type="Proteomes" id="UP000509222"/>
    </source>
</evidence>
<dbReference type="InterPro" id="IPR050319">
    <property type="entry name" value="ABC_transp_ATP-bind"/>
</dbReference>
<dbReference type="CDD" id="cd03257">
    <property type="entry name" value="ABC_NikE_OppD_transporters"/>
    <property type="match status" value="1"/>
</dbReference>
<dbReference type="InterPro" id="IPR003439">
    <property type="entry name" value="ABC_transporter-like_ATP-bd"/>
</dbReference>
<evidence type="ECO:0000256" key="2">
    <source>
        <dbReference type="ARBA" id="ARBA00022741"/>
    </source>
</evidence>
<accession>A0A7H8QFG7</accession>
<sequence>MSLLLNVDSLRKVYGQTKNEQTAVLEDVSFSLQRGEIVGLIGASGAGKSTVGRILASLEQQNAGTIWFDGSNLTGLTGKKRRVFAKDIQMIFQDPYDSLSSRMRISDLVEEPLLIQKSEKDLAKRRARVVEALELVSLDPKKYAMRYPHELSGGERQRIGVARALVCRPKLIVCDEPTSMLDASLRLELIQLLKKLNRKFGIAYLFITHDIALTKGFCSRLLVLYEGRIVDQGETDMVIEQPEHPFTIRMIKALKSLEHKKGELL</sequence>
<name>A0A7H8QFG7_9BACL</name>
<dbReference type="InterPro" id="IPR027417">
    <property type="entry name" value="P-loop_NTPase"/>
</dbReference>
<dbReference type="PROSITE" id="PS00211">
    <property type="entry name" value="ABC_TRANSPORTER_1"/>
    <property type="match status" value="1"/>
</dbReference>
<dbReference type="Gene3D" id="3.40.50.300">
    <property type="entry name" value="P-loop containing nucleotide triphosphate hydrolases"/>
    <property type="match status" value="1"/>
</dbReference>
<dbReference type="InterPro" id="IPR003593">
    <property type="entry name" value="AAA+_ATPase"/>
</dbReference>
<reference evidence="5 6" key="1">
    <citation type="submission" date="2020-04" db="EMBL/GenBank/DDBJ databases">
        <authorList>
            <person name="Pajer P."/>
            <person name="Broz P."/>
        </authorList>
    </citation>
    <scope>NUCLEOTIDE SEQUENCE [LARGE SCALE GENOMIC DNA]</scope>
    <source>
        <strain evidence="6">NRL-ATB46093</strain>
    </source>
</reference>
<dbReference type="SMART" id="SM00382">
    <property type="entry name" value="AAA"/>
    <property type="match status" value="1"/>
</dbReference>